<organism evidence="1 2">
    <name type="scientific">Trichinella pseudospiralis</name>
    <name type="common">Parasitic roundworm</name>
    <dbReference type="NCBI Taxonomy" id="6337"/>
    <lineage>
        <taxon>Eukaryota</taxon>
        <taxon>Metazoa</taxon>
        <taxon>Ecdysozoa</taxon>
        <taxon>Nematoda</taxon>
        <taxon>Enoplea</taxon>
        <taxon>Dorylaimia</taxon>
        <taxon>Trichinellida</taxon>
        <taxon>Trichinellidae</taxon>
        <taxon>Trichinella</taxon>
    </lineage>
</organism>
<dbReference type="Proteomes" id="UP000054995">
    <property type="component" value="Unassembled WGS sequence"/>
</dbReference>
<dbReference type="EMBL" id="JYDT01002959">
    <property type="protein sequence ID" value="KRY62819.1"/>
    <property type="molecule type" value="Genomic_DNA"/>
</dbReference>
<comment type="caution">
    <text evidence="1">The sequence shown here is derived from an EMBL/GenBank/DDBJ whole genome shotgun (WGS) entry which is preliminary data.</text>
</comment>
<evidence type="ECO:0000313" key="1">
    <source>
        <dbReference type="EMBL" id="KRY62819.1"/>
    </source>
</evidence>
<reference evidence="1 2" key="1">
    <citation type="submission" date="2015-01" db="EMBL/GenBank/DDBJ databases">
        <title>Evolution of Trichinella species and genotypes.</title>
        <authorList>
            <person name="Korhonen P.K."/>
            <person name="Edoardo P."/>
            <person name="Giuseppe L.R."/>
            <person name="Gasser R.B."/>
        </authorList>
    </citation>
    <scope>NUCLEOTIDE SEQUENCE [LARGE SCALE GENOMIC DNA]</scope>
    <source>
        <strain evidence="1">ISS470</strain>
    </source>
</reference>
<dbReference type="AlphaFoldDB" id="A0A0V1DP88"/>
<name>A0A0V1DP88_TRIPS</name>
<accession>A0A0V1DP88</accession>
<evidence type="ECO:0000313" key="2">
    <source>
        <dbReference type="Proteomes" id="UP000054995"/>
    </source>
</evidence>
<sequence length="41" mass="4820">MPFFCATVRAFLTILDNKMNYNVMCTMKIFNDLKKRNSDAL</sequence>
<keyword evidence="2" id="KW-1185">Reference proteome</keyword>
<protein>
    <submittedName>
        <fullName evidence="1">Uncharacterized protein</fullName>
    </submittedName>
</protein>
<proteinExistence type="predicted"/>
<gene>
    <name evidence="1" type="ORF">T4D_15364</name>
</gene>